<reference evidence="2" key="1">
    <citation type="journal article" date="2022" name="bioRxiv">
        <title>Genomics of Preaxostyla Flagellates Illuminates Evolutionary Transitions and the Path Towards Mitochondrial Loss.</title>
        <authorList>
            <person name="Novak L.V.F."/>
            <person name="Treitli S.C."/>
            <person name="Pyrih J."/>
            <person name="Halakuc P."/>
            <person name="Pipaliya S.V."/>
            <person name="Vacek V."/>
            <person name="Brzon O."/>
            <person name="Soukal P."/>
            <person name="Eme L."/>
            <person name="Dacks J.B."/>
            <person name="Karnkowska A."/>
            <person name="Elias M."/>
            <person name="Hampl V."/>
        </authorList>
    </citation>
    <scope>NUCLEOTIDE SEQUENCE</scope>
    <source>
        <strain evidence="2">RCP-MX</strain>
    </source>
</reference>
<proteinExistence type="predicted"/>
<keyword evidence="3" id="KW-1185">Reference proteome</keyword>
<dbReference type="Proteomes" id="UP001141327">
    <property type="component" value="Unassembled WGS sequence"/>
</dbReference>
<evidence type="ECO:0000256" key="1">
    <source>
        <dbReference type="SAM" id="MobiDB-lite"/>
    </source>
</evidence>
<dbReference type="SUPFAM" id="SSF52047">
    <property type="entry name" value="RNI-like"/>
    <property type="match status" value="1"/>
</dbReference>
<evidence type="ECO:0000313" key="3">
    <source>
        <dbReference type="Proteomes" id="UP001141327"/>
    </source>
</evidence>
<dbReference type="Gene3D" id="3.80.10.10">
    <property type="entry name" value="Ribonuclease Inhibitor"/>
    <property type="match status" value="2"/>
</dbReference>
<feature type="region of interest" description="Disordered" evidence="1">
    <location>
        <begin position="712"/>
        <end position="734"/>
    </location>
</feature>
<protein>
    <submittedName>
        <fullName evidence="2">Uncharacterized protein</fullName>
    </submittedName>
</protein>
<dbReference type="EMBL" id="JAPMOS010000132">
    <property type="protein sequence ID" value="KAJ4454812.1"/>
    <property type="molecule type" value="Genomic_DNA"/>
</dbReference>
<gene>
    <name evidence="2" type="ORF">PAPYR_10375</name>
</gene>
<name>A0ABQ8U629_9EUKA</name>
<comment type="caution">
    <text evidence="2">The sequence shown here is derived from an EMBL/GenBank/DDBJ whole genome shotgun (WGS) entry which is preliminary data.</text>
</comment>
<organism evidence="2 3">
    <name type="scientific">Paratrimastix pyriformis</name>
    <dbReference type="NCBI Taxonomy" id="342808"/>
    <lineage>
        <taxon>Eukaryota</taxon>
        <taxon>Metamonada</taxon>
        <taxon>Preaxostyla</taxon>
        <taxon>Paratrimastigidae</taxon>
        <taxon>Paratrimastix</taxon>
    </lineage>
</organism>
<evidence type="ECO:0000313" key="2">
    <source>
        <dbReference type="EMBL" id="KAJ4454812.1"/>
    </source>
</evidence>
<sequence>MMTDLSSVTCVNKTTTPTCALWERLPPELLRAIVEAAPNPSASCYILLLSLSHSIRTRIRGTPRELSFDEPNWLLSDITPTAEALAALVGPCKALDKLSFPFPTKWWDLSARDNPGWVEETFGGHAQLAVLALPCLSEGDVGRILCLLPGLVELSIDMNFDMNTHVLTILAHSCPGLRVLKCSVLRTTHLAALAPLLGGLERLELQLHPIPNLRVLTALVCNLSSVSILKLPYCPPAALGSVASHLTSLKLSNNLSELDLPGPWFCRLETLSLRLCYPSSFSVPLARLLASTQATLHSLTLKLELQAVWAPPLGPAAPPAGHPEVPPLMAALRAMPHLTRLHLIMLTGCSISALPPDLLDRLERLNVVFGKAEPDPVRIVSRRLRRLCLEVEMGPTSDLALNCPALEDLDLSEMARCHLTSVQCPRLRTIRAALSADGLLSHNLPDLDMDERPRIRCWTDPDWLTGMPQLRVLSYVRLTQPDLVARLCASESLIHLEELHLDVTRLPNPLILRLPGQLERLDLHIEREDQPVEGSLSAFDLQVAARGLLGFSLTFDDVLPAASRLLLNCPSLVSLDLKSPAALFSVQVDEEEAGTQAMQPRKLTVDGLEAASLLGLLTRHGARLCHFRLWRLLAANEDWPQLMGALSEMPRLTKLYMRVSGAVSNLSLSCPQLQELTVSDLRDELKVVLACPRLKDVTGIRQHQMELVLPAPKLETPPSDDGGEGDETPFPFSF</sequence>
<accession>A0ABQ8U629</accession>
<dbReference type="InterPro" id="IPR032675">
    <property type="entry name" value="LRR_dom_sf"/>
</dbReference>